<reference evidence="3" key="1">
    <citation type="submission" date="2020-11" db="EMBL/GenBank/DDBJ databases">
        <title>Isolation and identification of active actinomycetes.</title>
        <authorList>
            <person name="Yu B."/>
        </authorList>
    </citation>
    <scope>NUCLEOTIDE SEQUENCE</scope>
    <source>
        <strain evidence="3">NEAU-YB345</strain>
    </source>
</reference>
<gene>
    <name evidence="3" type="ORF">I2501_35175</name>
</gene>
<feature type="transmembrane region" description="Helical" evidence="2">
    <location>
        <begin position="197"/>
        <end position="220"/>
    </location>
</feature>
<feature type="transmembrane region" description="Helical" evidence="2">
    <location>
        <begin position="166"/>
        <end position="185"/>
    </location>
</feature>
<evidence type="ECO:0000313" key="4">
    <source>
        <dbReference type="Proteomes" id="UP000657385"/>
    </source>
</evidence>
<name>A0A931BFN6_9ACTN</name>
<keyword evidence="2" id="KW-0472">Membrane</keyword>
<evidence type="ECO:0000256" key="1">
    <source>
        <dbReference type="SAM" id="MobiDB-lite"/>
    </source>
</evidence>
<accession>A0A931BFN6</accession>
<feature type="region of interest" description="Disordered" evidence="1">
    <location>
        <begin position="105"/>
        <end position="132"/>
    </location>
</feature>
<comment type="caution">
    <text evidence="3">The sequence shown here is derived from an EMBL/GenBank/DDBJ whole genome shotgun (WGS) entry which is preliminary data.</text>
</comment>
<dbReference type="EMBL" id="JADPRT010000021">
    <property type="protein sequence ID" value="MBF9073268.1"/>
    <property type="molecule type" value="Genomic_DNA"/>
</dbReference>
<protein>
    <submittedName>
        <fullName evidence="3">Uncharacterized protein</fullName>
    </submittedName>
</protein>
<keyword evidence="2" id="KW-1133">Transmembrane helix</keyword>
<keyword evidence="2" id="KW-0812">Transmembrane</keyword>
<organism evidence="3 4">
    <name type="scientific">Streptacidiphilus fuscans</name>
    <dbReference type="NCBI Taxonomy" id="2789292"/>
    <lineage>
        <taxon>Bacteria</taxon>
        <taxon>Bacillati</taxon>
        <taxon>Actinomycetota</taxon>
        <taxon>Actinomycetes</taxon>
        <taxon>Kitasatosporales</taxon>
        <taxon>Streptomycetaceae</taxon>
        <taxon>Streptacidiphilus</taxon>
    </lineage>
</organism>
<keyword evidence="4" id="KW-1185">Reference proteome</keyword>
<dbReference type="Proteomes" id="UP000657385">
    <property type="component" value="Unassembled WGS sequence"/>
</dbReference>
<dbReference type="AlphaFoldDB" id="A0A931BFN6"/>
<evidence type="ECO:0000313" key="3">
    <source>
        <dbReference type="EMBL" id="MBF9073268.1"/>
    </source>
</evidence>
<sequence length="324" mass="34055">MGKDRDGDPEADARAWREAHLPALTPEHERDLARAGFDVKKLRRLGVRDGYGRSLAVSVLICFTDAYPQAASVQDISRAGEASRLITSHSADEFEAALRARGLHSKDPRAKTGATSSRPGKPGKPGKSRGGKPVSGGVWWCGWALLALVAVFFTSCVAAMDIGVGLVIGAVWLILGWFAVVAPLHRRVPVAREVRRLYVAATFAFVLAGVGASNAVLLGFGQQGVGSVDSQWTGTGSHGTQYLQCTVLQPDGSYDDLRSTGACPGPDGSPVTMVYLPGGEDQPFHPALGTRGSLVPLAVLWGVGTVSGCGMLTVAARRGRRALS</sequence>
<dbReference type="RefSeq" id="WP_196198251.1">
    <property type="nucleotide sequence ID" value="NZ_JADPRT010000021.1"/>
</dbReference>
<evidence type="ECO:0000256" key="2">
    <source>
        <dbReference type="SAM" id="Phobius"/>
    </source>
</evidence>
<feature type="transmembrane region" description="Helical" evidence="2">
    <location>
        <begin position="294"/>
        <end position="316"/>
    </location>
</feature>
<proteinExistence type="predicted"/>
<feature type="transmembrane region" description="Helical" evidence="2">
    <location>
        <begin position="137"/>
        <end position="160"/>
    </location>
</feature>